<sequence length="130" mass="14056">MEEEEATVIPVKEVVGEATSSKATSRKVVAEATSRKVVDVNPEAVEVVVVTVAVAVNLDLSVLPVPAVALLAVDKDKVAAAGTEKNERQKDISAIRICNGPFETSPTGLQRYLLVEYLQDMLYLYLMILL</sequence>
<proteinExistence type="predicted"/>
<dbReference type="AlphaFoldDB" id="A0A8D8QRL2"/>
<evidence type="ECO:0000313" key="1">
    <source>
        <dbReference type="EMBL" id="CAG6636983.1"/>
    </source>
</evidence>
<accession>A0A8D8QRL2</accession>
<protein>
    <submittedName>
        <fullName evidence="1">Uncharacterized protein</fullName>
    </submittedName>
</protein>
<name>A0A8D8QRL2_9HEMI</name>
<organism evidence="1">
    <name type="scientific">Cacopsylla melanoneura</name>
    <dbReference type="NCBI Taxonomy" id="428564"/>
    <lineage>
        <taxon>Eukaryota</taxon>
        <taxon>Metazoa</taxon>
        <taxon>Ecdysozoa</taxon>
        <taxon>Arthropoda</taxon>
        <taxon>Hexapoda</taxon>
        <taxon>Insecta</taxon>
        <taxon>Pterygota</taxon>
        <taxon>Neoptera</taxon>
        <taxon>Paraneoptera</taxon>
        <taxon>Hemiptera</taxon>
        <taxon>Sternorrhyncha</taxon>
        <taxon>Psylloidea</taxon>
        <taxon>Psyllidae</taxon>
        <taxon>Psyllinae</taxon>
        <taxon>Cacopsylla</taxon>
    </lineage>
</organism>
<dbReference type="EMBL" id="HBUF01096542">
    <property type="protein sequence ID" value="CAG6636983.1"/>
    <property type="molecule type" value="Transcribed_RNA"/>
</dbReference>
<reference evidence="1" key="1">
    <citation type="submission" date="2021-05" db="EMBL/GenBank/DDBJ databases">
        <authorList>
            <person name="Alioto T."/>
            <person name="Alioto T."/>
            <person name="Gomez Garrido J."/>
        </authorList>
    </citation>
    <scope>NUCLEOTIDE SEQUENCE</scope>
</reference>